<evidence type="ECO:0000256" key="1">
    <source>
        <dbReference type="SAM" id="MobiDB-lite"/>
    </source>
</evidence>
<dbReference type="SMART" id="SM00257">
    <property type="entry name" value="LysM"/>
    <property type="match status" value="1"/>
</dbReference>
<dbReference type="RefSeq" id="WP_073035184.1">
    <property type="nucleotide sequence ID" value="NZ_BMLR01000007.1"/>
</dbReference>
<organism evidence="4 5">
    <name type="scientific">Roseovarius pacificus</name>
    <dbReference type="NCBI Taxonomy" id="337701"/>
    <lineage>
        <taxon>Bacteria</taxon>
        <taxon>Pseudomonadati</taxon>
        <taxon>Pseudomonadota</taxon>
        <taxon>Alphaproteobacteria</taxon>
        <taxon>Rhodobacterales</taxon>
        <taxon>Roseobacteraceae</taxon>
        <taxon>Roseovarius</taxon>
    </lineage>
</organism>
<evidence type="ECO:0000313" key="4">
    <source>
        <dbReference type="EMBL" id="SHL90726.1"/>
    </source>
</evidence>
<evidence type="ECO:0000259" key="3">
    <source>
        <dbReference type="PROSITE" id="PS51782"/>
    </source>
</evidence>
<feature type="domain" description="LysM" evidence="3">
    <location>
        <begin position="321"/>
        <end position="370"/>
    </location>
</feature>
<dbReference type="PROSITE" id="PS51782">
    <property type="entry name" value="LYSM"/>
    <property type="match status" value="1"/>
</dbReference>
<dbReference type="AlphaFoldDB" id="A0A1M7EGG6"/>
<evidence type="ECO:0000313" key="5">
    <source>
        <dbReference type="Proteomes" id="UP000183974"/>
    </source>
</evidence>
<dbReference type="Pfam" id="PF01476">
    <property type="entry name" value="LysM"/>
    <property type="match status" value="1"/>
</dbReference>
<feature type="region of interest" description="Disordered" evidence="1">
    <location>
        <begin position="48"/>
        <end position="89"/>
    </location>
</feature>
<keyword evidence="2" id="KW-1133">Transmembrane helix</keyword>
<sequence length="374" mass="39644">MSKSPGMIGGPVIAAGVALVVIAIGAALYVSGALVPDAQPEVQAVARAESDTGTMVQAADDAERADSDTPEAAADVTPPATPEPPGISSFRLEPDGRMLVAGRAQPGWDISILLDGQSLKTLIPDAGGEFVEFLTLEASQEPRVLSLSMHSPQTGQNIVSADEIIIAPATTAPPENEAEISQQEIADLPDDEPVQTVLLSDESGVRVLQAPRPEDAAPEVMSSVALDAITYSDAGKVALSGRAQGGGFIRVYLNNEPITSLRVAPGGQWHTELSDVDSGVYTLRVDELDDQGNVTSRVETPFKREAQHLVGDAGAPSRSVRAVTVQPGNTLWEISRERYGEGPMYVRIFEANRDRIRDPDLIYPGQVFTVPHLE</sequence>
<dbReference type="Proteomes" id="UP000183974">
    <property type="component" value="Unassembled WGS sequence"/>
</dbReference>
<evidence type="ECO:0000256" key="2">
    <source>
        <dbReference type="SAM" id="Phobius"/>
    </source>
</evidence>
<protein>
    <submittedName>
        <fullName evidence="4">LysM domain-containing protein</fullName>
    </submittedName>
</protein>
<accession>A0A1M7EGG6</accession>
<dbReference type="InterPro" id="IPR018392">
    <property type="entry name" value="LysM"/>
</dbReference>
<dbReference type="CDD" id="cd00118">
    <property type="entry name" value="LysM"/>
    <property type="match status" value="1"/>
</dbReference>
<keyword evidence="5" id="KW-1185">Reference proteome</keyword>
<dbReference type="STRING" id="337701.SAMN05444398_10759"/>
<keyword evidence="2" id="KW-0472">Membrane</keyword>
<dbReference type="EMBL" id="FRBR01000007">
    <property type="protein sequence ID" value="SHL90726.1"/>
    <property type="molecule type" value="Genomic_DNA"/>
</dbReference>
<feature type="transmembrane region" description="Helical" evidence="2">
    <location>
        <begin position="12"/>
        <end position="35"/>
    </location>
</feature>
<proteinExistence type="predicted"/>
<dbReference type="PANTHER" id="PTHR34700">
    <property type="entry name" value="POTASSIUM BINDING PROTEIN KBP"/>
    <property type="match status" value="1"/>
</dbReference>
<gene>
    <name evidence="4" type="ORF">SAMN05444398_10759</name>
</gene>
<dbReference type="InterPro" id="IPR052196">
    <property type="entry name" value="Bact_Kbp"/>
</dbReference>
<dbReference type="PANTHER" id="PTHR34700:SF4">
    <property type="entry name" value="PHAGE-LIKE ELEMENT PBSX PROTEIN XKDP"/>
    <property type="match status" value="1"/>
</dbReference>
<dbReference type="Gene3D" id="3.10.350.10">
    <property type="entry name" value="LysM domain"/>
    <property type="match status" value="1"/>
</dbReference>
<keyword evidence="2" id="KW-0812">Transmembrane</keyword>
<name>A0A1M7EGG6_9RHOB</name>
<reference evidence="4 5" key="1">
    <citation type="submission" date="2016-11" db="EMBL/GenBank/DDBJ databases">
        <authorList>
            <person name="Jaros S."/>
            <person name="Januszkiewicz K."/>
            <person name="Wedrychowicz H."/>
        </authorList>
    </citation>
    <scope>NUCLEOTIDE SEQUENCE [LARGE SCALE GENOMIC DNA]</scope>
    <source>
        <strain evidence="4 5">DSM 29589</strain>
    </source>
</reference>
<dbReference type="InterPro" id="IPR036779">
    <property type="entry name" value="LysM_dom_sf"/>
</dbReference>